<reference evidence="2" key="1">
    <citation type="submission" date="2017-06" db="EMBL/GenBank/DDBJ databases">
        <title>Complete genome sequence of Capnocytophaga sp. KCOM 1579 (=ChDC OS43) isolated from a human refractory periapical abscess lesion.</title>
        <authorList>
            <person name="Kook J.-K."/>
            <person name="Park S.-N."/>
            <person name="Lim Y.K."/>
            <person name="Roh H."/>
        </authorList>
    </citation>
    <scope>NUCLEOTIDE SEQUENCE [LARGE SCALE GENOMIC DNA]</scope>
    <source>
        <strain evidence="2">ChDC OS43</strain>
    </source>
</reference>
<dbReference type="EMBL" id="CP022022">
    <property type="protein sequence ID" value="ASF43366.1"/>
    <property type="molecule type" value="Genomic_DNA"/>
</dbReference>
<gene>
    <name evidence="1" type="ORF">CBG49_09955</name>
</gene>
<dbReference type="AlphaFoldDB" id="A0A1Z4BPY2"/>
<keyword evidence="2" id="KW-1185">Reference proteome</keyword>
<name>A0A1Z4BPY2_9FLAO</name>
<sequence length="83" mass="9836">MNSLVQIAYKTVNQFELSKKDTQTLIAMLQGSEQEQIEESREKLKKVPEELLEEVTVLRELLKRKQFFPPKKWNGYHKGIKVF</sequence>
<proteinExistence type="predicted"/>
<evidence type="ECO:0000313" key="1">
    <source>
        <dbReference type="EMBL" id="ASF43366.1"/>
    </source>
</evidence>
<protein>
    <submittedName>
        <fullName evidence="1">Uncharacterized protein</fullName>
    </submittedName>
</protein>
<dbReference type="Proteomes" id="UP000197007">
    <property type="component" value="Chromosome"/>
</dbReference>
<organism evidence="1 2">
    <name type="scientific">Capnocytophaga endodontalis</name>
    <dbReference type="NCBI Taxonomy" id="2708117"/>
    <lineage>
        <taxon>Bacteria</taxon>
        <taxon>Pseudomonadati</taxon>
        <taxon>Bacteroidota</taxon>
        <taxon>Flavobacteriia</taxon>
        <taxon>Flavobacteriales</taxon>
        <taxon>Flavobacteriaceae</taxon>
        <taxon>Capnocytophaga</taxon>
    </lineage>
</organism>
<accession>A0A1Z4BPY2</accession>
<dbReference type="KEGG" id="capn:CBG49_09955"/>
<evidence type="ECO:0000313" key="2">
    <source>
        <dbReference type="Proteomes" id="UP000197007"/>
    </source>
</evidence>
<dbReference type="RefSeq" id="WP_088594371.1">
    <property type="nucleotide sequence ID" value="NZ_CP022022.1"/>
</dbReference>